<keyword evidence="6" id="KW-0137">Centromere</keyword>
<reference evidence="7" key="1">
    <citation type="journal article" date="2020" name="Stud. Mycol.">
        <title>101 Dothideomycetes genomes: a test case for predicting lifestyles and emergence of pathogens.</title>
        <authorList>
            <person name="Haridas S."/>
            <person name="Albert R."/>
            <person name="Binder M."/>
            <person name="Bloem J."/>
            <person name="Labutti K."/>
            <person name="Salamov A."/>
            <person name="Andreopoulos B."/>
            <person name="Baker S."/>
            <person name="Barry K."/>
            <person name="Bills G."/>
            <person name="Bluhm B."/>
            <person name="Cannon C."/>
            <person name="Castanera R."/>
            <person name="Culley D."/>
            <person name="Daum C."/>
            <person name="Ezra D."/>
            <person name="Gonzalez J."/>
            <person name="Henrissat B."/>
            <person name="Kuo A."/>
            <person name="Liang C."/>
            <person name="Lipzen A."/>
            <person name="Lutzoni F."/>
            <person name="Magnuson J."/>
            <person name="Mondo S."/>
            <person name="Nolan M."/>
            <person name="Ohm R."/>
            <person name="Pangilinan J."/>
            <person name="Park H.-J."/>
            <person name="Ramirez L."/>
            <person name="Alfaro M."/>
            <person name="Sun H."/>
            <person name="Tritt A."/>
            <person name="Yoshinaga Y."/>
            <person name="Zwiers L.-H."/>
            <person name="Turgeon B."/>
            <person name="Goodwin S."/>
            <person name="Spatafora J."/>
            <person name="Crous P."/>
            <person name="Grigoriev I."/>
        </authorList>
    </citation>
    <scope>NUCLEOTIDE SEQUENCE</scope>
    <source>
        <strain evidence="7">Tuck. ex Michener</strain>
    </source>
</reference>
<dbReference type="AlphaFoldDB" id="A0A6A6H2J4"/>
<dbReference type="GO" id="GO:0000939">
    <property type="term" value="C:inner kinetochore"/>
    <property type="evidence" value="ECO:0007669"/>
    <property type="project" value="TreeGrafter"/>
</dbReference>
<comment type="similarity">
    <text evidence="3">Belongs to the CENP-I/CTF3 family.</text>
</comment>
<protein>
    <submittedName>
        <fullName evidence="7">Mis6-domain-containing protein</fullName>
    </submittedName>
</protein>
<keyword evidence="5" id="KW-0539">Nucleus</keyword>
<dbReference type="PANTHER" id="PTHR48208">
    <property type="entry name" value="CENTROMERE PROTEIN I"/>
    <property type="match status" value="1"/>
</dbReference>
<dbReference type="Pfam" id="PF07778">
    <property type="entry name" value="CENP-I"/>
    <property type="match status" value="1"/>
</dbReference>
<comment type="subcellular location">
    <subcellularLocation>
        <location evidence="2">Chromosome</location>
        <location evidence="2">Centromere</location>
    </subcellularLocation>
    <subcellularLocation>
        <location evidence="1">Nucleus</location>
    </subcellularLocation>
</comment>
<organism evidence="7 8">
    <name type="scientific">Viridothelium virens</name>
    <name type="common">Speckled blister lichen</name>
    <name type="synonym">Trypethelium virens</name>
    <dbReference type="NCBI Taxonomy" id="1048519"/>
    <lineage>
        <taxon>Eukaryota</taxon>
        <taxon>Fungi</taxon>
        <taxon>Dikarya</taxon>
        <taxon>Ascomycota</taxon>
        <taxon>Pezizomycotina</taxon>
        <taxon>Dothideomycetes</taxon>
        <taxon>Dothideomycetes incertae sedis</taxon>
        <taxon>Trypetheliales</taxon>
        <taxon>Trypetheliaceae</taxon>
        <taxon>Viridothelium</taxon>
    </lineage>
</organism>
<evidence type="ECO:0000256" key="3">
    <source>
        <dbReference type="ARBA" id="ARBA00005470"/>
    </source>
</evidence>
<dbReference type="Proteomes" id="UP000800092">
    <property type="component" value="Unassembled WGS sequence"/>
</dbReference>
<dbReference type="GO" id="GO:0000070">
    <property type="term" value="P:mitotic sister chromatid segregation"/>
    <property type="evidence" value="ECO:0007669"/>
    <property type="project" value="TreeGrafter"/>
</dbReference>
<evidence type="ECO:0000256" key="2">
    <source>
        <dbReference type="ARBA" id="ARBA00004584"/>
    </source>
</evidence>
<name>A0A6A6H2J4_VIRVR</name>
<evidence type="ECO:0000256" key="1">
    <source>
        <dbReference type="ARBA" id="ARBA00004123"/>
    </source>
</evidence>
<evidence type="ECO:0000256" key="6">
    <source>
        <dbReference type="ARBA" id="ARBA00023328"/>
    </source>
</evidence>
<dbReference type="GO" id="GO:0034080">
    <property type="term" value="P:CENP-A containing chromatin assembly"/>
    <property type="evidence" value="ECO:0007669"/>
    <property type="project" value="TreeGrafter"/>
</dbReference>
<accession>A0A6A6H2J4</accession>
<dbReference type="OrthoDB" id="6347512at2759"/>
<dbReference type="CDD" id="cd22647">
    <property type="entry name" value="CTF3_NTD_HEAT"/>
    <property type="match status" value="1"/>
</dbReference>
<keyword evidence="8" id="KW-1185">Reference proteome</keyword>
<keyword evidence="4" id="KW-0158">Chromosome</keyword>
<dbReference type="GO" id="GO:0005634">
    <property type="term" value="C:nucleus"/>
    <property type="evidence" value="ECO:0007669"/>
    <property type="project" value="UniProtKB-SubCell"/>
</dbReference>
<evidence type="ECO:0000313" key="7">
    <source>
        <dbReference type="EMBL" id="KAF2232091.1"/>
    </source>
</evidence>
<evidence type="ECO:0000256" key="5">
    <source>
        <dbReference type="ARBA" id="ARBA00023242"/>
    </source>
</evidence>
<proteinExistence type="inferred from homology"/>
<dbReference type="InterPro" id="IPR012485">
    <property type="entry name" value="CENP-I"/>
</dbReference>
<dbReference type="EMBL" id="ML991819">
    <property type="protein sequence ID" value="KAF2232091.1"/>
    <property type="molecule type" value="Genomic_DNA"/>
</dbReference>
<evidence type="ECO:0000256" key="4">
    <source>
        <dbReference type="ARBA" id="ARBA00022454"/>
    </source>
</evidence>
<sequence length="725" mass="81278">MPSFVQSDELADALQTLQDAASTPARQRISKVSTIVDAICSHAFNYGLNNAQLRLVLDVITKQSELDQTSITSLIKNLYPGQKVQNEAVTIVVGCLGQAQGKPSPTTQASLIKWLITVYEFIEDPTIISRLYTVLFGLLDMISLRPYLCHLLALATKRKHVRPSRMQQLLELVNSVGNEPALLSLATIYKDYYPEIILTGTIVGRAKPFTHPNPEWRERLHSIQQANLHDLSNVAPFQSGFKVVKHGAKRSKSEAIPQVHTLHAQELSVTLEEISNVNGFIDSLDRIDLPSQLIASLNDPLLQKYLSLRPSELASQRIRSWLLSYGLGDQAGLNDLSSAYKQEDILAGILSFASTTKTLPPGADMFIKRLIPKWDRMTPCTLLLDCLVLLPHHSFEGKVACAFARTRIKAIKQSADLLETIIKPVEAKLLAGHSITFTRMLHFYTDLARHLQLLVAAADDDAVQVIEHRIECFEQLAHHVLNLLPPILTTPQCSQSTTTAVIEFLEILATSLQYFHEISPSVFQQMPIILPQPHTIYILLFDTSVSDISHLCSILATYKGVLQKRRLTSTSLQQQTIDQFNGYLMDVCNLLWRSRAFGRGDINAMGCFLPESALPVFQDYLWNIDHEYGLPYIFGLSHHASLSLLSITALRELEDLAETRGEDLRLKHAGPVTQRSLMKLDKDGGFKITWRDYRVQVLDYLEKRSLGGIKELMFSTMKDLTPNAI</sequence>
<gene>
    <name evidence="7" type="ORF">EV356DRAFT_534933</name>
</gene>
<dbReference type="PANTHER" id="PTHR48208:SF2">
    <property type="entry name" value="CENTROMERE PROTEIN I"/>
    <property type="match status" value="1"/>
</dbReference>
<evidence type="ECO:0000313" key="8">
    <source>
        <dbReference type="Proteomes" id="UP000800092"/>
    </source>
</evidence>